<protein>
    <submittedName>
        <fullName evidence="2">Single-stranded-DNA-specific exonuclease RecJ</fullName>
    </submittedName>
</protein>
<dbReference type="PANTHER" id="PTHR30255">
    <property type="entry name" value="SINGLE-STRANDED-DNA-SPECIFIC EXONUCLEASE RECJ"/>
    <property type="match status" value="1"/>
</dbReference>
<reference evidence="2 3" key="1">
    <citation type="journal article" date="2014" name="Genome Announc.">
        <title>Draft Genome Sequence of the Boron-Tolerant and Moderately Halotolerant Bacterium Gracilibacillus boraciitolerans JCM 21714T.</title>
        <authorList>
            <person name="Ahmed I."/>
            <person name="Oshima K."/>
            <person name="Suda W."/>
            <person name="Kitamura K."/>
            <person name="Iida T."/>
            <person name="Ohmori Y."/>
            <person name="Fujiwara T."/>
            <person name="Hattori M."/>
            <person name="Ohkuma M."/>
        </authorList>
    </citation>
    <scope>NUCLEOTIDE SEQUENCE [LARGE SCALE GENOMIC DNA]</scope>
    <source>
        <strain evidence="2 3">JCM 21714</strain>
    </source>
</reference>
<dbReference type="RefSeq" id="WP_369403578.1">
    <property type="nucleotide sequence ID" value="NZ_BAVS01000019.1"/>
</dbReference>
<dbReference type="EMBL" id="BAVS01000019">
    <property type="protein sequence ID" value="GAE94136.1"/>
    <property type="molecule type" value="Genomic_DNA"/>
</dbReference>
<keyword evidence="2" id="KW-0540">Nuclease</keyword>
<sequence length="140" mass="15685">MLESQSKWIFTYNESNAGNLQELADLNVSPIIKQILLKRGMDTAEKADQFLQPELNQLHATTAFSDIDKGVNRVKKAIEDGESILVYGDYDADGVTSTTLMVEALRESGAMCDYYIPNRFTEGYGPNKEAFREAHRQGSK</sequence>
<dbReference type="Proteomes" id="UP000019102">
    <property type="component" value="Unassembled WGS sequence"/>
</dbReference>
<keyword evidence="2" id="KW-0378">Hydrolase</keyword>
<accession>W4VLV0</accession>
<comment type="caution">
    <text evidence="2">The sequence shown here is derived from an EMBL/GenBank/DDBJ whole genome shotgun (WGS) entry which is preliminary data.</text>
</comment>
<gene>
    <name evidence="2" type="ORF">JCM21714_3271</name>
</gene>
<keyword evidence="3" id="KW-1185">Reference proteome</keyword>
<evidence type="ECO:0000259" key="1">
    <source>
        <dbReference type="Pfam" id="PF01368"/>
    </source>
</evidence>
<proteinExistence type="predicted"/>
<evidence type="ECO:0000313" key="2">
    <source>
        <dbReference type="EMBL" id="GAE94136.1"/>
    </source>
</evidence>
<organism evidence="2 3">
    <name type="scientific">Gracilibacillus boraciitolerans JCM 21714</name>
    <dbReference type="NCBI Taxonomy" id="1298598"/>
    <lineage>
        <taxon>Bacteria</taxon>
        <taxon>Bacillati</taxon>
        <taxon>Bacillota</taxon>
        <taxon>Bacilli</taxon>
        <taxon>Bacillales</taxon>
        <taxon>Bacillaceae</taxon>
        <taxon>Gracilibacillus</taxon>
    </lineage>
</organism>
<keyword evidence="2" id="KW-0269">Exonuclease</keyword>
<name>W4VLV0_9BACI</name>
<dbReference type="InterPro" id="IPR001667">
    <property type="entry name" value="DDH_dom"/>
</dbReference>
<dbReference type="STRING" id="1298598.JCM21714_3271"/>
<dbReference type="SUPFAM" id="SSF64182">
    <property type="entry name" value="DHH phosphoesterases"/>
    <property type="match status" value="1"/>
</dbReference>
<evidence type="ECO:0000313" key="3">
    <source>
        <dbReference type="Proteomes" id="UP000019102"/>
    </source>
</evidence>
<dbReference type="InterPro" id="IPR051673">
    <property type="entry name" value="SSDNA_exonuclease_RecJ"/>
</dbReference>
<dbReference type="Pfam" id="PF01368">
    <property type="entry name" value="DHH"/>
    <property type="match status" value="1"/>
</dbReference>
<dbReference type="AlphaFoldDB" id="W4VLV0"/>
<dbReference type="PANTHER" id="PTHR30255:SF2">
    <property type="entry name" value="SINGLE-STRANDED-DNA-SPECIFIC EXONUCLEASE RECJ"/>
    <property type="match status" value="1"/>
</dbReference>
<feature type="domain" description="DDH" evidence="1">
    <location>
        <begin position="83"/>
        <end position="119"/>
    </location>
</feature>
<dbReference type="Gene3D" id="3.90.1640.30">
    <property type="match status" value="1"/>
</dbReference>
<dbReference type="eggNOG" id="COG0608">
    <property type="taxonomic scope" value="Bacteria"/>
</dbReference>
<dbReference type="InterPro" id="IPR038763">
    <property type="entry name" value="DHH_sf"/>
</dbReference>
<dbReference type="GO" id="GO:0004527">
    <property type="term" value="F:exonuclease activity"/>
    <property type="evidence" value="ECO:0007669"/>
    <property type="project" value="UniProtKB-KW"/>
</dbReference>